<dbReference type="InterPro" id="IPR052796">
    <property type="entry name" value="Nod_factor_sulfotransferase"/>
</dbReference>
<protein>
    <recommendedName>
        <fullName evidence="4">Sulfotransferase</fullName>
    </recommendedName>
</protein>
<dbReference type="PANTHER" id="PTHR32175:SF0">
    <property type="entry name" value="SULFOTRANSFERASE"/>
    <property type="match status" value="1"/>
</dbReference>
<comment type="caution">
    <text evidence="2">The sequence shown here is derived from an EMBL/GenBank/DDBJ whole genome shotgun (WGS) entry which is preliminary data.</text>
</comment>
<keyword evidence="1" id="KW-0472">Membrane</keyword>
<feature type="transmembrane region" description="Helical" evidence="1">
    <location>
        <begin position="23"/>
        <end position="45"/>
    </location>
</feature>
<evidence type="ECO:0008006" key="4">
    <source>
        <dbReference type="Google" id="ProtNLM"/>
    </source>
</evidence>
<accession>A0A834LAK0</accession>
<dbReference type="InterPro" id="IPR027417">
    <property type="entry name" value="P-loop_NTPase"/>
</dbReference>
<dbReference type="AlphaFoldDB" id="A0A834LAK0"/>
<keyword evidence="3" id="KW-1185">Reference proteome</keyword>
<gene>
    <name evidence="2" type="ORF">RHSIM_Rhsim11G0168100</name>
</gene>
<reference evidence="2" key="1">
    <citation type="submission" date="2019-11" db="EMBL/GenBank/DDBJ databases">
        <authorList>
            <person name="Liu Y."/>
            <person name="Hou J."/>
            <person name="Li T.-Q."/>
            <person name="Guan C.-H."/>
            <person name="Wu X."/>
            <person name="Wu H.-Z."/>
            <person name="Ling F."/>
            <person name="Zhang R."/>
            <person name="Shi X.-G."/>
            <person name="Ren J.-P."/>
            <person name="Chen E.-F."/>
            <person name="Sun J.-M."/>
        </authorList>
    </citation>
    <scope>NUCLEOTIDE SEQUENCE</scope>
    <source>
        <strain evidence="2">Adult_tree_wgs_1</strain>
        <tissue evidence="2">Leaves</tissue>
    </source>
</reference>
<evidence type="ECO:0000256" key="1">
    <source>
        <dbReference type="SAM" id="Phobius"/>
    </source>
</evidence>
<keyword evidence="1" id="KW-0812">Transmembrane</keyword>
<dbReference type="Gene3D" id="3.40.50.300">
    <property type="entry name" value="P-loop containing nucleotide triphosphate hydrolases"/>
    <property type="match status" value="1"/>
</dbReference>
<evidence type="ECO:0000313" key="3">
    <source>
        <dbReference type="Proteomes" id="UP000626092"/>
    </source>
</evidence>
<keyword evidence="1" id="KW-1133">Transmembrane helix</keyword>
<dbReference type="OrthoDB" id="2015035at2759"/>
<proteinExistence type="predicted"/>
<sequence>MAADIWHFIKDILTIKAPTKSPLALRMVVLTFSMLCGLYICSICLKQVSIRTNGGLINIEVVQRPCEPPKIEAWERAYVHYPQPKTFSRAECRCNPVRYFAILSTQRSGSGWFETLLNSHSNVSSNGEIFSVKVRRSNISTIVQTLDNIYNLDWLTSASKNECTAAVGLKWMLNQAEILARYKPMINTTLIIPNLRQVEEMTAKALQYFNSTRHIILYYEDIIKNRTKLLDVQDFLRVPQMDLKSRQVKIHKGSLSQQVENWDDIQNTLKGTPYESFLHSDYKM</sequence>
<dbReference type="Proteomes" id="UP000626092">
    <property type="component" value="Unassembled WGS sequence"/>
</dbReference>
<organism evidence="2 3">
    <name type="scientific">Rhododendron simsii</name>
    <name type="common">Sims's rhododendron</name>
    <dbReference type="NCBI Taxonomy" id="118357"/>
    <lineage>
        <taxon>Eukaryota</taxon>
        <taxon>Viridiplantae</taxon>
        <taxon>Streptophyta</taxon>
        <taxon>Embryophyta</taxon>
        <taxon>Tracheophyta</taxon>
        <taxon>Spermatophyta</taxon>
        <taxon>Magnoliopsida</taxon>
        <taxon>eudicotyledons</taxon>
        <taxon>Gunneridae</taxon>
        <taxon>Pentapetalae</taxon>
        <taxon>asterids</taxon>
        <taxon>Ericales</taxon>
        <taxon>Ericaceae</taxon>
        <taxon>Ericoideae</taxon>
        <taxon>Rhodoreae</taxon>
        <taxon>Rhododendron</taxon>
    </lineage>
</organism>
<dbReference type="SUPFAM" id="SSF52540">
    <property type="entry name" value="P-loop containing nucleoside triphosphate hydrolases"/>
    <property type="match status" value="1"/>
</dbReference>
<name>A0A834LAK0_RHOSS</name>
<dbReference type="PANTHER" id="PTHR32175">
    <property type="entry name" value="PROTEIN, PUTATIVE, EXPRESSED-RELATED"/>
    <property type="match status" value="1"/>
</dbReference>
<evidence type="ECO:0000313" key="2">
    <source>
        <dbReference type="EMBL" id="KAF7126894.1"/>
    </source>
</evidence>
<dbReference type="EMBL" id="WJXA01000011">
    <property type="protein sequence ID" value="KAF7126894.1"/>
    <property type="molecule type" value="Genomic_DNA"/>
</dbReference>